<organism evidence="1 2">
    <name type="scientific">Pseudomonas peli</name>
    <dbReference type="NCBI Taxonomy" id="592361"/>
    <lineage>
        <taxon>Bacteria</taxon>
        <taxon>Pseudomonadati</taxon>
        <taxon>Pseudomonadota</taxon>
        <taxon>Gammaproteobacteria</taxon>
        <taxon>Pseudomonadales</taxon>
        <taxon>Pseudomonadaceae</taxon>
        <taxon>Pseudomonas</taxon>
    </lineage>
</organism>
<dbReference type="AlphaFoldDB" id="A0AB37ZE90"/>
<protein>
    <recommendedName>
        <fullName evidence="3">DUF2147 domain-containing protein</fullName>
    </recommendedName>
</protein>
<comment type="caution">
    <text evidence="1">The sequence shown here is derived from an EMBL/GenBank/DDBJ whole genome shotgun (WGS) entry which is preliminary data.</text>
</comment>
<sequence>MTPERLAEFEAKLKAESPESYAHLMEIRNPGLPPIDEVPRPGDVIRDNCSPCECVIEQVTATPYGLHFACRVLDQQGNPLRAKAYFNGYDLEGGRLLHRLTYSPEVTGWNVYNLGRYELFVIRRPWRAMPIGRKECQQAQGNLFA</sequence>
<evidence type="ECO:0008006" key="3">
    <source>
        <dbReference type="Google" id="ProtNLM"/>
    </source>
</evidence>
<keyword evidence="2" id="KW-1185">Reference proteome</keyword>
<evidence type="ECO:0000313" key="1">
    <source>
        <dbReference type="EMBL" id="SCW89513.1"/>
    </source>
</evidence>
<name>A0AB37ZE90_9PSED</name>
<reference evidence="1 2" key="1">
    <citation type="submission" date="2016-10" db="EMBL/GenBank/DDBJ databases">
        <authorList>
            <person name="Varghese N."/>
            <person name="Submissions S."/>
        </authorList>
    </citation>
    <scope>NUCLEOTIDE SEQUENCE [LARGE SCALE GENOMIC DNA]</scope>
    <source>
        <strain evidence="1 2">DSM 17833</strain>
    </source>
</reference>
<dbReference type="EMBL" id="FMTL01000011">
    <property type="protein sequence ID" value="SCW89513.1"/>
    <property type="molecule type" value="Genomic_DNA"/>
</dbReference>
<evidence type="ECO:0000313" key="2">
    <source>
        <dbReference type="Proteomes" id="UP000242418"/>
    </source>
</evidence>
<dbReference type="RefSeq" id="WP_031943292.1">
    <property type="nucleotide sequence ID" value="NZ_FMTL01000011.1"/>
</dbReference>
<accession>A0AB37ZE90</accession>
<proteinExistence type="predicted"/>
<dbReference type="Proteomes" id="UP000242418">
    <property type="component" value="Unassembled WGS sequence"/>
</dbReference>
<gene>
    <name evidence="1" type="ORF">SAMN05216370_0039</name>
</gene>